<accession>A0A100WFS2</accession>
<dbReference type="STRING" id="228230.RMCC_4179"/>
<keyword evidence="2" id="KW-1185">Reference proteome</keyword>
<organism evidence="1 2">
    <name type="scientific">Mycolicibacterium canariasense</name>
    <name type="common">Mycobacterium canariasense</name>
    <dbReference type="NCBI Taxonomy" id="228230"/>
    <lineage>
        <taxon>Bacteria</taxon>
        <taxon>Bacillati</taxon>
        <taxon>Actinomycetota</taxon>
        <taxon>Actinomycetes</taxon>
        <taxon>Mycobacteriales</taxon>
        <taxon>Mycobacteriaceae</taxon>
        <taxon>Mycolicibacterium</taxon>
    </lineage>
</organism>
<evidence type="ECO:0000313" key="1">
    <source>
        <dbReference type="EMBL" id="GAS97213.1"/>
    </source>
</evidence>
<dbReference type="Proteomes" id="UP000069443">
    <property type="component" value="Unassembled WGS sequence"/>
</dbReference>
<dbReference type="AlphaFoldDB" id="A0A100WFS2"/>
<protein>
    <submittedName>
        <fullName evidence="1">Uncharacterized protein</fullName>
    </submittedName>
</protein>
<evidence type="ECO:0000313" key="2">
    <source>
        <dbReference type="Proteomes" id="UP000069443"/>
    </source>
</evidence>
<gene>
    <name evidence="1" type="ORF">RMCC_4179</name>
</gene>
<comment type="caution">
    <text evidence="1">The sequence shown here is derived from an EMBL/GenBank/DDBJ whole genome shotgun (WGS) entry which is preliminary data.</text>
</comment>
<reference evidence="2" key="1">
    <citation type="journal article" date="2016" name="Genome Announc.">
        <title>Draft Genome Sequences of Five Rapidly Growing Mycobacterium Species, M. thermoresistibile, M. fortuitum subsp. acetamidolyticum, M. canariasense, M. brisbanense, and M. novocastrense.</title>
        <authorList>
            <person name="Katahira K."/>
            <person name="Ogura Y."/>
            <person name="Gotoh Y."/>
            <person name="Hayashi T."/>
        </authorList>
    </citation>
    <scope>NUCLEOTIDE SEQUENCE [LARGE SCALE GENOMIC DNA]</scope>
    <source>
        <strain evidence="2">JCM15298</strain>
    </source>
</reference>
<sequence length="127" mass="14332">MPASERLFSDSDELVGGAYEHGGMSTYLRVRGVELRYLLTWLLAHEGPATVAELVDRLMRSGFDVGGRPSKTVSDALRWEMSHGRVWPRGRGRYSFGEMPRATEYRIEKRVRALIARVDALAREPAP</sequence>
<proteinExistence type="predicted"/>
<name>A0A100WFS2_MYCCR</name>
<reference evidence="2" key="2">
    <citation type="submission" date="2016-02" db="EMBL/GenBank/DDBJ databases">
        <title>Draft genome sequence of five rapidly growing Mycobacterium species.</title>
        <authorList>
            <person name="Katahira K."/>
            <person name="Gotou Y."/>
            <person name="Iida K."/>
            <person name="Ogura Y."/>
            <person name="Hayashi T."/>
        </authorList>
    </citation>
    <scope>NUCLEOTIDE SEQUENCE [LARGE SCALE GENOMIC DNA]</scope>
    <source>
        <strain evidence="2">JCM15298</strain>
    </source>
</reference>
<dbReference type="EMBL" id="BCSY01000070">
    <property type="protein sequence ID" value="GAS97213.1"/>
    <property type="molecule type" value="Genomic_DNA"/>
</dbReference>